<keyword evidence="1 7" id="KW-0121">Carboxypeptidase</keyword>
<sequence>MFIPTVSLCTFTGGTIAPRMPFPIAERPRVSNPSSPLLASALLLAMLPFSTALATETAHNNEKSDAAEHADADKPAPLPADAQTGQTTQLNGKTLHYKVKVGTLPIKDSQGKIIADVVYTAYTMDGKDRPVTFALNGGPGAASVYLNLGAIGPKVVTFGSEGDSTSAPAQLHDNPGTWLDFTDLVFIDPVGTGFSRSRIDEEQAKKQFYTPKADVEYLSRTIYDWLLKNQRLQSRKYLVGESYGGFRGPRITHYLQTQLGVGMNGVVLVSPYLNPMDDNGDVSPLPWMLTLPSIAAAHLEREGRLTPEAMHKVIEYTRGEYVTALLRGRSDPAGSARMIEQVTAMTGLDPVFVRRAGGRLETQAYLREVFRDKGELGSRYDSNVTAFDPFPNAPEQRSNDPILDSIIAPTTTAMVDFVTRVVGWKVDARYHALNYDLNARWDWNDDPHKGSVTELRQMVAIDPKLRVLIVHGWNDLSCPFMGSVLIVDQMPVMGNDPNRVQVKNYPGGHMFYNRADSQRALRQDVMAMYKAN</sequence>
<accession>D2UCU7</accession>
<reference evidence="7 8" key="1">
    <citation type="journal article" date="2009" name="BMC Genomics">
        <title>The complete genome sequence of Xanthomonas albilineans provides new insights into the reductive genome evolution of the xylem-limited Xanthomonadaceae.</title>
        <authorList>
            <person name="Pieretti I."/>
            <person name="Royer M."/>
            <person name="Barbe V."/>
            <person name="Carrere S."/>
            <person name="Koebnik R."/>
            <person name="Cociancich S."/>
            <person name="Couloux A."/>
            <person name="Darrasse A."/>
            <person name="Gouzy J."/>
            <person name="Jacques M.A."/>
            <person name="Lauber E."/>
            <person name="Manceau C."/>
            <person name="Mangenot S."/>
            <person name="Poussier S."/>
            <person name="Segurens B."/>
            <person name="Szurek B."/>
            <person name="Verdier V."/>
            <person name="Arlat M."/>
            <person name="Rott P."/>
        </authorList>
    </citation>
    <scope>NUCLEOTIDE SEQUENCE [LARGE SCALE GENOMIC DNA]</scope>
    <source>
        <strain evidence="8">GPE PC73 / CFBP 7063</strain>
    </source>
</reference>
<keyword evidence="5" id="KW-0325">Glycoprotein</keyword>
<dbReference type="SUPFAM" id="SSF53474">
    <property type="entry name" value="alpha/beta-Hydrolases"/>
    <property type="match status" value="1"/>
</dbReference>
<evidence type="ECO:0000256" key="3">
    <source>
        <dbReference type="ARBA" id="ARBA00022729"/>
    </source>
</evidence>
<evidence type="ECO:0000256" key="5">
    <source>
        <dbReference type="ARBA" id="ARBA00023180"/>
    </source>
</evidence>
<keyword evidence="4" id="KW-0378">Hydrolase</keyword>
<dbReference type="KEGG" id="xal:XALC_1143"/>
<feature type="region of interest" description="Disordered" evidence="6">
    <location>
        <begin position="57"/>
        <end position="89"/>
    </location>
</feature>
<dbReference type="Gene3D" id="3.40.50.1820">
    <property type="entry name" value="alpha/beta hydrolase"/>
    <property type="match status" value="1"/>
</dbReference>
<keyword evidence="8" id="KW-1185">Reference proteome</keyword>
<dbReference type="InterPro" id="IPR029058">
    <property type="entry name" value="AB_hydrolase_fold"/>
</dbReference>
<evidence type="ECO:0000256" key="1">
    <source>
        <dbReference type="ARBA" id="ARBA00022645"/>
    </source>
</evidence>
<keyword evidence="3" id="KW-0732">Signal</keyword>
<proteinExistence type="predicted"/>
<evidence type="ECO:0000256" key="2">
    <source>
        <dbReference type="ARBA" id="ARBA00022670"/>
    </source>
</evidence>
<feature type="compositionally biased region" description="Basic and acidic residues" evidence="6">
    <location>
        <begin position="59"/>
        <end position="74"/>
    </location>
</feature>
<dbReference type="GO" id="GO:0004185">
    <property type="term" value="F:serine-type carboxypeptidase activity"/>
    <property type="evidence" value="ECO:0007669"/>
    <property type="project" value="InterPro"/>
</dbReference>
<dbReference type="EMBL" id="FP565176">
    <property type="protein sequence ID" value="CBA15658.1"/>
    <property type="molecule type" value="Genomic_DNA"/>
</dbReference>
<name>D2UCU7_XANAP</name>
<dbReference type="PANTHER" id="PTHR11802:SF3">
    <property type="entry name" value="RETINOID-INDUCIBLE SERINE CARBOXYPEPTIDASE"/>
    <property type="match status" value="1"/>
</dbReference>
<dbReference type="Pfam" id="PF00450">
    <property type="entry name" value="Peptidase_S10"/>
    <property type="match status" value="1"/>
</dbReference>
<dbReference type="InterPro" id="IPR018202">
    <property type="entry name" value="Ser_caboxypep_ser_AS"/>
</dbReference>
<dbReference type="PROSITE" id="PS00131">
    <property type="entry name" value="CARBOXYPEPT_SER_SER"/>
    <property type="match status" value="1"/>
</dbReference>
<evidence type="ECO:0000256" key="4">
    <source>
        <dbReference type="ARBA" id="ARBA00022801"/>
    </source>
</evidence>
<keyword evidence="2" id="KW-0645">Protease</keyword>
<organism evidence="7 8">
    <name type="scientific">Xanthomonas albilineans (strain GPE PC73 / CFBP 7063)</name>
    <dbReference type="NCBI Taxonomy" id="380358"/>
    <lineage>
        <taxon>Bacteria</taxon>
        <taxon>Pseudomonadati</taxon>
        <taxon>Pseudomonadota</taxon>
        <taxon>Gammaproteobacteria</taxon>
        <taxon>Lysobacterales</taxon>
        <taxon>Lysobacteraceae</taxon>
        <taxon>Xanthomonas</taxon>
    </lineage>
</organism>
<dbReference type="STRING" id="380358.XALC_1143"/>
<dbReference type="InterPro" id="IPR001563">
    <property type="entry name" value="Peptidase_S10"/>
</dbReference>
<dbReference type="PANTHER" id="PTHR11802">
    <property type="entry name" value="SERINE PROTEASE FAMILY S10 SERINE CARBOXYPEPTIDASE"/>
    <property type="match status" value="1"/>
</dbReference>
<protein>
    <submittedName>
        <fullName evidence="7">Hypothetical serine carboxypeptidase protein</fullName>
    </submittedName>
</protein>
<evidence type="ECO:0000256" key="6">
    <source>
        <dbReference type="SAM" id="MobiDB-lite"/>
    </source>
</evidence>
<dbReference type="GO" id="GO:0006508">
    <property type="term" value="P:proteolysis"/>
    <property type="evidence" value="ECO:0007669"/>
    <property type="project" value="UniProtKB-KW"/>
</dbReference>
<dbReference type="Proteomes" id="UP000001890">
    <property type="component" value="Chromosome"/>
</dbReference>
<gene>
    <name evidence="7" type="ordered locus">XALc_1143</name>
</gene>
<evidence type="ECO:0000313" key="8">
    <source>
        <dbReference type="Proteomes" id="UP000001890"/>
    </source>
</evidence>
<dbReference type="AlphaFoldDB" id="D2UCU7"/>
<evidence type="ECO:0000313" key="7">
    <source>
        <dbReference type="EMBL" id="CBA15658.1"/>
    </source>
</evidence>
<dbReference type="eggNOG" id="COG2939">
    <property type="taxonomic scope" value="Bacteria"/>
</dbReference>